<name>A0A0U1M664_TALIS</name>
<dbReference type="Gene3D" id="3.40.50.10470">
    <property type="entry name" value="Translation initiation factor eif-2b, domain 2"/>
    <property type="match status" value="1"/>
</dbReference>
<dbReference type="GO" id="GO:0046523">
    <property type="term" value="F:S-methyl-5-thioribose-1-phosphate isomerase activity"/>
    <property type="evidence" value="ECO:0007669"/>
    <property type="project" value="TreeGrafter"/>
</dbReference>
<dbReference type="InterPro" id="IPR000086">
    <property type="entry name" value="NUDIX_hydrolase_dom"/>
</dbReference>
<organism evidence="4 5">
    <name type="scientific">Talaromyces islandicus</name>
    <name type="common">Penicillium islandicum</name>
    <dbReference type="NCBI Taxonomy" id="28573"/>
    <lineage>
        <taxon>Eukaryota</taxon>
        <taxon>Fungi</taxon>
        <taxon>Dikarya</taxon>
        <taxon>Ascomycota</taxon>
        <taxon>Pezizomycotina</taxon>
        <taxon>Eurotiomycetes</taxon>
        <taxon>Eurotiomycetidae</taxon>
        <taxon>Eurotiales</taxon>
        <taxon>Trichocomaceae</taxon>
        <taxon>Talaromyces</taxon>
        <taxon>Talaromyces sect. Islandici</taxon>
    </lineage>
</organism>
<sequence>MSSAEAGSDQSSATLQRRSVVSSFLFKYSDIHARAAEVALFRRSDKVRTYQHHLAPISGSIDRQADSTPLDAAWRELEEETSLTPSTVKLWRKGRPFTFQDYAVGREWTIYPFAFLLKSYPCSHTKVDKDNTSTDKTDGVVLDWEHDFHNWYDPEEVLHRLFEDGPEATVSGQKLVPRIADSLIRVYPEYELGSMPGKRLRDGLQQLQDDHASGARELATIALGILKDILVGIRPSEAYEGEANWEEWWRKVRLAAWHIWANGRESMGAAIASALITALTELDGFQRDGQYNAEYVEQLMSALIDERRAMTAELSQFFAAYVKHELLKDRREAHDGTTLRILTLSASSTIRESLLHLLATTTDIHTVDLRVLESRPLFEGVSLASSMLSSYQNRQSGDSNECEDNCPKLNITLYTDASAALASADIDLLLLGADRLTADGAVSNKTGSLPAVLAAKHVSPQAKVVVLSEVDKVAEGDGHSEESNQPAEVMRGWREAAAGGTLKGLDVVDATAGRGSATVAVEVKNIYFEQVPPSLVDSYITNDGIKEVSDIQRRSKWVGEQIRRFFDDL</sequence>
<dbReference type="CDD" id="cd18872">
    <property type="entry name" value="NUDIX_eIF-2B"/>
    <property type="match status" value="1"/>
</dbReference>
<dbReference type="InterPro" id="IPR000649">
    <property type="entry name" value="IF-2B-related"/>
</dbReference>
<dbReference type="Gene3D" id="3.90.79.10">
    <property type="entry name" value="Nucleoside Triphosphate Pyrophosphohydrolase"/>
    <property type="match status" value="1"/>
</dbReference>
<dbReference type="GO" id="GO:0019509">
    <property type="term" value="P:L-methionine salvage from methylthioadenosine"/>
    <property type="evidence" value="ECO:0007669"/>
    <property type="project" value="TreeGrafter"/>
</dbReference>
<dbReference type="InterPro" id="IPR015797">
    <property type="entry name" value="NUDIX_hydrolase-like_dom_sf"/>
</dbReference>
<accession>A0A0U1M664</accession>
<dbReference type="InterPro" id="IPR037171">
    <property type="entry name" value="NagB/RpiA_transferase-like"/>
</dbReference>
<dbReference type="SUPFAM" id="SSF100950">
    <property type="entry name" value="NagB/RpiA/CoA transferase-like"/>
    <property type="match status" value="1"/>
</dbReference>
<dbReference type="AlphaFoldDB" id="A0A0U1M664"/>
<dbReference type="OMA" id="NTYFEWV"/>
<evidence type="ECO:0000313" key="4">
    <source>
        <dbReference type="EMBL" id="CRG91045.1"/>
    </source>
</evidence>
<evidence type="ECO:0000259" key="3">
    <source>
        <dbReference type="PROSITE" id="PS51462"/>
    </source>
</evidence>
<dbReference type="PANTHER" id="PTHR43475:SF3">
    <property type="entry name" value="TRANSLATION INITIATION FACTOR EIF-2B SUBUNIT FAMILY PROTEIN (AFU_ORTHOLOGUE AFUA_2G14290)"/>
    <property type="match status" value="1"/>
</dbReference>
<gene>
    <name evidence="4" type="ORF">PISL3812_08093</name>
</gene>
<dbReference type="Pfam" id="PF01008">
    <property type="entry name" value="IF-2B"/>
    <property type="match status" value="1"/>
</dbReference>
<dbReference type="PROSITE" id="PS51462">
    <property type="entry name" value="NUDIX"/>
    <property type="match status" value="1"/>
</dbReference>
<dbReference type="InterPro" id="IPR042529">
    <property type="entry name" value="IF_2B-like_C"/>
</dbReference>
<evidence type="ECO:0000256" key="2">
    <source>
        <dbReference type="RuleBase" id="RU003814"/>
    </source>
</evidence>
<comment type="similarity">
    <text evidence="1 2">Belongs to the eIF-2B alpha/beta/delta subunits family.</text>
</comment>
<proteinExistence type="inferred from homology"/>
<dbReference type="Pfam" id="PF00293">
    <property type="entry name" value="NUDIX"/>
    <property type="match status" value="1"/>
</dbReference>
<dbReference type="SUPFAM" id="SSF55811">
    <property type="entry name" value="Nudix"/>
    <property type="match status" value="1"/>
</dbReference>
<dbReference type="PANTHER" id="PTHR43475">
    <property type="entry name" value="METHYLTHIORIBOSE-1-PHOSPHATE ISOMERASE"/>
    <property type="match status" value="1"/>
</dbReference>
<dbReference type="EMBL" id="CVMT01000009">
    <property type="protein sequence ID" value="CRG91045.1"/>
    <property type="molecule type" value="Genomic_DNA"/>
</dbReference>
<feature type="domain" description="Nudix hydrolase" evidence="3">
    <location>
        <begin position="16"/>
        <end position="175"/>
    </location>
</feature>
<dbReference type="Proteomes" id="UP000054383">
    <property type="component" value="Unassembled WGS sequence"/>
</dbReference>
<keyword evidence="5" id="KW-1185">Reference proteome</keyword>
<protein>
    <recommendedName>
        <fullName evidence="3">Nudix hydrolase domain-containing protein</fullName>
    </recommendedName>
</protein>
<evidence type="ECO:0000256" key="1">
    <source>
        <dbReference type="ARBA" id="ARBA00007251"/>
    </source>
</evidence>
<evidence type="ECO:0000313" key="5">
    <source>
        <dbReference type="Proteomes" id="UP000054383"/>
    </source>
</evidence>
<dbReference type="STRING" id="28573.A0A0U1M664"/>
<reference evidence="4 5" key="1">
    <citation type="submission" date="2015-04" db="EMBL/GenBank/DDBJ databases">
        <authorList>
            <person name="Syromyatnikov M.Y."/>
            <person name="Popov V.N."/>
        </authorList>
    </citation>
    <scope>NUCLEOTIDE SEQUENCE [LARGE SCALE GENOMIC DNA]</scope>
    <source>
        <strain evidence="4">WF-38-12</strain>
    </source>
</reference>
<dbReference type="OrthoDB" id="206213at2759"/>